<reference evidence="2" key="2">
    <citation type="submission" date="2019-07" db="EMBL/GenBank/DDBJ databases">
        <authorList>
            <person name="Seetharam A."/>
            <person name="Woodhouse M."/>
            <person name="Cannon E."/>
        </authorList>
    </citation>
    <scope>NUCLEOTIDE SEQUENCE [LARGE SCALE GENOMIC DNA]</scope>
    <source>
        <strain evidence="2">cv. B73</strain>
    </source>
</reference>
<dbReference type="Gramene" id="Zm00001eb246130_T001">
    <property type="protein sequence ID" value="Zm00001eb246130_P001"/>
    <property type="gene ID" value="Zm00001eb246130"/>
</dbReference>
<evidence type="ECO:0000256" key="1">
    <source>
        <dbReference type="SAM" id="MobiDB-lite"/>
    </source>
</evidence>
<dbReference type="InParanoid" id="A0A804PKM0"/>
<evidence type="ECO:0000313" key="2">
    <source>
        <dbReference type="EnsemblPlants" id="Zm00001eb246130_P001"/>
    </source>
</evidence>
<reference evidence="3" key="1">
    <citation type="journal article" date="2009" name="Science">
        <title>The B73 maize genome: complexity, diversity, and dynamics.</title>
        <authorList>
            <person name="Schnable P.S."/>
            <person name="Ware D."/>
            <person name="Fulton R.S."/>
            <person name="Stein J.C."/>
            <person name="Wei F."/>
            <person name="Pasternak S."/>
            <person name="Liang C."/>
            <person name="Zhang J."/>
            <person name="Fulton L."/>
            <person name="Graves T.A."/>
            <person name="Minx P."/>
            <person name="Reily A.D."/>
            <person name="Courtney L."/>
            <person name="Kruchowski S.S."/>
            <person name="Tomlinson C."/>
            <person name="Strong C."/>
            <person name="Delehaunty K."/>
            <person name="Fronick C."/>
            <person name="Courtney B."/>
            <person name="Rock S.M."/>
            <person name="Belter E."/>
            <person name="Du F."/>
            <person name="Kim K."/>
            <person name="Abbott R.M."/>
            <person name="Cotton M."/>
            <person name="Levy A."/>
            <person name="Marchetto P."/>
            <person name="Ochoa K."/>
            <person name="Jackson S.M."/>
            <person name="Gillam B."/>
            <person name="Chen W."/>
            <person name="Yan L."/>
            <person name="Higginbotham J."/>
            <person name="Cardenas M."/>
            <person name="Waligorski J."/>
            <person name="Applebaum E."/>
            <person name="Phelps L."/>
            <person name="Falcone J."/>
            <person name="Kanchi K."/>
            <person name="Thane T."/>
            <person name="Scimone A."/>
            <person name="Thane N."/>
            <person name="Henke J."/>
            <person name="Wang T."/>
            <person name="Ruppert J."/>
            <person name="Shah N."/>
            <person name="Rotter K."/>
            <person name="Hodges J."/>
            <person name="Ingenthron E."/>
            <person name="Cordes M."/>
            <person name="Kohlberg S."/>
            <person name="Sgro J."/>
            <person name="Delgado B."/>
            <person name="Mead K."/>
            <person name="Chinwalla A."/>
            <person name="Leonard S."/>
            <person name="Crouse K."/>
            <person name="Collura K."/>
            <person name="Kudrna D."/>
            <person name="Currie J."/>
            <person name="He R."/>
            <person name="Angelova A."/>
            <person name="Rajasekar S."/>
            <person name="Mueller T."/>
            <person name="Lomeli R."/>
            <person name="Scara G."/>
            <person name="Ko A."/>
            <person name="Delaney K."/>
            <person name="Wissotski M."/>
            <person name="Lopez G."/>
            <person name="Campos D."/>
            <person name="Braidotti M."/>
            <person name="Ashley E."/>
            <person name="Golser W."/>
            <person name="Kim H."/>
            <person name="Lee S."/>
            <person name="Lin J."/>
            <person name="Dujmic Z."/>
            <person name="Kim W."/>
            <person name="Talag J."/>
            <person name="Zuccolo A."/>
            <person name="Fan C."/>
            <person name="Sebastian A."/>
            <person name="Kramer M."/>
            <person name="Spiegel L."/>
            <person name="Nascimento L."/>
            <person name="Zutavern T."/>
            <person name="Miller B."/>
            <person name="Ambroise C."/>
            <person name="Muller S."/>
            <person name="Spooner W."/>
            <person name="Narechania A."/>
            <person name="Ren L."/>
            <person name="Wei S."/>
            <person name="Kumari S."/>
            <person name="Faga B."/>
            <person name="Levy M.J."/>
            <person name="McMahan L."/>
            <person name="Van Buren P."/>
            <person name="Vaughn M.W."/>
            <person name="Ying K."/>
            <person name="Yeh C.-T."/>
            <person name="Emrich S.J."/>
            <person name="Jia Y."/>
            <person name="Kalyanaraman A."/>
            <person name="Hsia A.-P."/>
            <person name="Barbazuk W.B."/>
            <person name="Baucom R.S."/>
            <person name="Brutnell T.P."/>
            <person name="Carpita N.C."/>
            <person name="Chaparro C."/>
            <person name="Chia J.-M."/>
            <person name="Deragon J.-M."/>
            <person name="Estill J.C."/>
            <person name="Fu Y."/>
            <person name="Jeddeloh J.A."/>
            <person name="Han Y."/>
            <person name="Lee H."/>
            <person name="Li P."/>
            <person name="Lisch D.R."/>
            <person name="Liu S."/>
            <person name="Liu Z."/>
            <person name="Nagel D.H."/>
            <person name="McCann M.C."/>
            <person name="SanMiguel P."/>
            <person name="Myers A.M."/>
            <person name="Nettleton D."/>
            <person name="Nguyen J."/>
            <person name="Penning B.W."/>
            <person name="Ponnala L."/>
            <person name="Schneider K.L."/>
            <person name="Schwartz D.C."/>
            <person name="Sharma A."/>
            <person name="Soderlund C."/>
            <person name="Springer N.M."/>
            <person name="Sun Q."/>
            <person name="Wang H."/>
            <person name="Waterman M."/>
            <person name="Westerman R."/>
            <person name="Wolfgruber T.K."/>
            <person name="Yang L."/>
            <person name="Yu Y."/>
            <person name="Zhang L."/>
            <person name="Zhou S."/>
            <person name="Zhu Q."/>
            <person name="Bennetzen J.L."/>
            <person name="Dawe R.K."/>
            <person name="Jiang J."/>
            <person name="Jiang N."/>
            <person name="Presting G.G."/>
            <person name="Wessler S.R."/>
            <person name="Aluru S."/>
            <person name="Martienssen R.A."/>
            <person name="Clifton S.W."/>
            <person name="McCombie W.R."/>
            <person name="Wing R.A."/>
            <person name="Wilson R.K."/>
        </authorList>
    </citation>
    <scope>NUCLEOTIDE SEQUENCE [LARGE SCALE GENOMIC DNA]</scope>
    <source>
        <strain evidence="3">cv. B73</strain>
    </source>
</reference>
<dbReference type="AlphaFoldDB" id="A0A804PKM0"/>
<feature type="region of interest" description="Disordered" evidence="1">
    <location>
        <begin position="38"/>
        <end position="72"/>
    </location>
</feature>
<name>A0A804PKM0_MAIZE</name>
<evidence type="ECO:0000313" key="3">
    <source>
        <dbReference type="Proteomes" id="UP000007305"/>
    </source>
</evidence>
<dbReference type="Proteomes" id="UP000007305">
    <property type="component" value="Chromosome 5"/>
</dbReference>
<sequence length="199" mass="21193">MNQQRQPLIAADDLHVCMYGAQPQLVLLVLLAGLDDEEEGERDDGEGREDAGGDLERGVDAGDAGDVEGGGGRRLAVGHLGARRVRGEGAQVVGARGDVAGDGVLEAAGRRRRVRLLGDLELARLVLADVVLGLAPPAVLLARRRVAQLHLHALVPGVGAGRLRGVQAPRHRQRVHAGVQDCEKHIFYGNRVYFNQLAP</sequence>
<accession>A0A804PKM0</accession>
<proteinExistence type="predicted"/>
<protein>
    <submittedName>
        <fullName evidence="2">Uncharacterized protein</fullName>
    </submittedName>
</protein>
<keyword evidence="3" id="KW-1185">Reference proteome</keyword>
<organism evidence="2 3">
    <name type="scientific">Zea mays</name>
    <name type="common">Maize</name>
    <dbReference type="NCBI Taxonomy" id="4577"/>
    <lineage>
        <taxon>Eukaryota</taxon>
        <taxon>Viridiplantae</taxon>
        <taxon>Streptophyta</taxon>
        <taxon>Embryophyta</taxon>
        <taxon>Tracheophyta</taxon>
        <taxon>Spermatophyta</taxon>
        <taxon>Magnoliopsida</taxon>
        <taxon>Liliopsida</taxon>
        <taxon>Poales</taxon>
        <taxon>Poaceae</taxon>
        <taxon>PACMAD clade</taxon>
        <taxon>Panicoideae</taxon>
        <taxon>Andropogonodae</taxon>
        <taxon>Andropogoneae</taxon>
        <taxon>Tripsacinae</taxon>
        <taxon>Zea</taxon>
    </lineage>
</organism>
<feature type="compositionally biased region" description="Basic and acidic residues" evidence="1">
    <location>
        <begin position="48"/>
        <end position="60"/>
    </location>
</feature>
<feature type="compositionally biased region" description="Acidic residues" evidence="1">
    <location>
        <begin position="38"/>
        <end position="47"/>
    </location>
</feature>
<reference evidence="2" key="3">
    <citation type="submission" date="2021-05" db="UniProtKB">
        <authorList>
            <consortium name="EnsemblPlants"/>
        </authorList>
    </citation>
    <scope>IDENTIFICATION</scope>
    <source>
        <strain evidence="2">cv. B73</strain>
    </source>
</reference>
<dbReference type="EnsemblPlants" id="Zm00001eb246130_T001">
    <property type="protein sequence ID" value="Zm00001eb246130_P001"/>
    <property type="gene ID" value="Zm00001eb246130"/>
</dbReference>